<evidence type="ECO:0000313" key="3">
    <source>
        <dbReference type="EMBL" id="TWL31607.1"/>
    </source>
</evidence>
<dbReference type="RefSeq" id="WP_003184882.1">
    <property type="nucleotide sequence ID" value="NZ_BEXU01000021.1"/>
</dbReference>
<dbReference type="Gene3D" id="3.40.50.1820">
    <property type="entry name" value="alpha/beta hydrolase"/>
    <property type="match status" value="1"/>
</dbReference>
<feature type="domain" description="BD-FAE-like" evidence="2">
    <location>
        <begin position="50"/>
        <end position="256"/>
    </location>
</feature>
<organism evidence="3 4">
    <name type="scientific">Bacillus licheniformis</name>
    <dbReference type="NCBI Taxonomy" id="1402"/>
    <lineage>
        <taxon>Bacteria</taxon>
        <taxon>Bacillati</taxon>
        <taxon>Bacillota</taxon>
        <taxon>Bacilli</taxon>
        <taxon>Bacillales</taxon>
        <taxon>Bacillaceae</taxon>
        <taxon>Bacillus</taxon>
    </lineage>
</organism>
<keyword evidence="1" id="KW-0378">Hydrolase</keyword>
<dbReference type="InterPro" id="IPR049492">
    <property type="entry name" value="BD-FAE-like_dom"/>
</dbReference>
<dbReference type="InterPro" id="IPR050300">
    <property type="entry name" value="GDXG_lipolytic_enzyme"/>
</dbReference>
<comment type="caution">
    <text evidence="3">The sequence shown here is derived from an EMBL/GenBank/DDBJ whole genome shotgun (WGS) entry which is preliminary data.</text>
</comment>
<dbReference type="GO" id="GO:0016787">
    <property type="term" value="F:hydrolase activity"/>
    <property type="evidence" value="ECO:0007669"/>
    <property type="project" value="UniProtKB-KW"/>
</dbReference>
<dbReference type="AlphaFoldDB" id="A0A415J717"/>
<accession>A0A415J717</accession>
<dbReference type="EMBL" id="NILC01000010">
    <property type="protein sequence ID" value="TWL31607.1"/>
    <property type="molecule type" value="Genomic_DNA"/>
</dbReference>
<dbReference type="PANTHER" id="PTHR48081">
    <property type="entry name" value="AB HYDROLASE SUPERFAMILY PROTEIN C4A8.06C"/>
    <property type="match status" value="1"/>
</dbReference>
<dbReference type="Proteomes" id="UP000435910">
    <property type="component" value="Unassembled WGS sequence"/>
</dbReference>
<evidence type="ECO:0000256" key="1">
    <source>
        <dbReference type="ARBA" id="ARBA00022801"/>
    </source>
</evidence>
<proteinExistence type="predicted"/>
<dbReference type="SMR" id="A0A415J717"/>
<dbReference type="InterPro" id="IPR029058">
    <property type="entry name" value="AB_hydrolase_fold"/>
</dbReference>
<dbReference type="PANTHER" id="PTHR48081:SF13">
    <property type="entry name" value="ALPHA_BETA HYDROLASE"/>
    <property type="match status" value="1"/>
</dbReference>
<dbReference type="GeneID" id="92860049"/>
<dbReference type="Pfam" id="PF20434">
    <property type="entry name" value="BD-FAE"/>
    <property type="match status" value="1"/>
</dbReference>
<reference evidence="3 4" key="1">
    <citation type="submission" date="2019-06" db="EMBL/GenBank/DDBJ databases">
        <title>Genome sequence analysis of &gt;100 Bacillus licheniformis strains suggests intrinsic resistance to this species.</title>
        <authorList>
            <person name="Wels M."/>
            <person name="Siezen R.J."/>
            <person name="Johansen E."/>
            <person name="Stuer-Lauridsen B."/>
            <person name="Bjerre K."/>
            <person name="Nielsen B.K.K."/>
        </authorList>
    </citation>
    <scope>NUCLEOTIDE SEQUENCE [LARGE SCALE GENOMIC DNA]</scope>
    <source>
        <strain evidence="3 4">BAC-16736</strain>
    </source>
</reference>
<gene>
    <name evidence="3" type="ORF">CHCC16736_0775</name>
</gene>
<dbReference type="ESTHER" id="bacld-q65fg3">
    <property type="family name" value="BD-FAE"/>
</dbReference>
<evidence type="ECO:0000313" key="4">
    <source>
        <dbReference type="Proteomes" id="UP000435910"/>
    </source>
</evidence>
<sequence>MTNHIKEINWEQNTNSYIQLIPNIEYTKVEDTSLTLHLLVYRNPMDALFNRKGNQETYPLIIYLQGCGWGWTKQDTSAFIPQLVPFVEQGYVVASVQYRGSGEAVFPAQLHDVKTAVRFLKANAARYNIDPDRVGVWGDSSGGHLALLLGLTEGIEEFEGPDEYRHVSSKVDAVADWFGPVDLLSMSKYPSIFDHDSPNSPESKLIGGAVQENRVQAKQASPISYVHREAPPILIMHGDQDDVVPYQQSVQLFEALIKEGHDALMYKINGAGHNGFTQAHTLDIVKSFFRKHLKPGKA</sequence>
<protein>
    <submittedName>
        <fullName evidence="3">Carboxylesterase NlhH</fullName>
    </submittedName>
</protein>
<evidence type="ECO:0000259" key="2">
    <source>
        <dbReference type="Pfam" id="PF20434"/>
    </source>
</evidence>
<dbReference type="OMA" id="ASMEYRV"/>
<dbReference type="SUPFAM" id="SSF53474">
    <property type="entry name" value="alpha/beta-Hydrolases"/>
    <property type="match status" value="1"/>
</dbReference>
<name>A0A415J717_BACLI</name>